<gene>
    <name evidence="3" type="ORF">PTTW11_04382</name>
</gene>
<evidence type="ECO:0000313" key="4">
    <source>
        <dbReference type="Proteomes" id="UP000472372"/>
    </source>
</evidence>
<protein>
    <submittedName>
        <fullName evidence="3">Short-chain dehydrogenase reductase SDR</fullName>
    </submittedName>
</protein>
<proteinExistence type="inferred from homology"/>
<dbReference type="InterPro" id="IPR036291">
    <property type="entry name" value="NAD(P)-bd_dom_sf"/>
</dbReference>
<dbReference type="PRINTS" id="PR00081">
    <property type="entry name" value="GDHRDH"/>
</dbReference>
<dbReference type="PANTHER" id="PTHR43180:SF11">
    <property type="entry name" value="NAD(P)-BINDING PROTEIN"/>
    <property type="match status" value="1"/>
</dbReference>
<dbReference type="AlphaFoldDB" id="A0A6S6VZ24"/>
<dbReference type="SUPFAM" id="SSF51735">
    <property type="entry name" value="NAD(P)-binding Rossmann-fold domains"/>
    <property type="match status" value="1"/>
</dbReference>
<reference evidence="3" key="1">
    <citation type="submission" date="2021-02" db="EMBL/GenBank/DDBJ databases">
        <authorList>
            <person name="Syme A R."/>
            <person name="Syme A R."/>
            <person name="Moolhuijzen P."/>
        </authorList>
    </citation>
    <scope>NUCLEOTIDE SEQUENCE</scope>
    <source>
        <strain evidence="3">W1-1</strain>
    </source>
</reference>
<dbReference type="GO" id="GO:0016491">
    <property type="term" value="F:oxidoreductase activity"/>
    <property type="evidence" value="ECO:0007669"/>
    <property type="project" value="UniProtKB-KW"/>
</dbReference>
<dbReference type="InterPro" id="IPR002347">
    <property type="entry name" value="SDR_fam"/>
</dbReference>
<keyword evidence="2" id="KW-0560">Oxidoreductase</keyword>
<dbReference type="PANTHER" id="PTHR43180">
    <property type="entry name" value="3-OXOACYL-(ACYL-CARRIER-PROTEIN) REDUCTASE (AFU_ORTHOLOGUE AFUA_6G11210)"/>
    <property type="match status" value="1"/>
</dbReference>
<evidence type="ECO:0000313" key="3">
    <source>
        <dbReference type="EMBL" id="CAE7028187.1"/>
    </source>
</evidence>
<accession>A0A6S6VZ24</accession>
<evidence type="ECO:0000256" key="2">
    <source>
        <dbReference type="ARBA" id="ARBA00023002"/>
    </source>
</evidence>
<comment type="similarity">
    <text evidence="1">Belongs to the short-chain dehydrogenases/reductases (SDR) family.</text>
</comment>
<dbReference type="EMBL" id="HG992979">
    <property type="protein sequence ID" value="CAE7028187.1"/>
    <property type="molecule type" value="Genomic_DNA"/>
</dbReference>
<dbReference type="Pfam" id="PF00106">
    <property type="entry name" value="adh_short"/>
    <property type="match status" value="1"/>
</dbReference>
<sequence>MTSFTIADSELDGIKDQAAIIAGASSGIGLATLRRVIKHGGRVFSCDLNPLPEPEASSVPFMKVDVTSWDNQLALFKAVEQKYKKIDRVVANAGVGIGVALLEDDVDDNANLLPPKLDTFNVNLVGVMYSVKLGLHYLKKNPGGGSIIMTSSAASFTPVPSPDYTSSRHAVLGLMRGLKPLLHPRNYPFVWTYSRHPGLTYPSCRPS</sequence>
<dbReference type="Proteomes" id="UP000472372">
    <property type="component" value="Chromosome 3"/>
</dbReference>
<name>A0A6S6VZ24_9PLEO</name>
<evidence type="ECO:0000256" key="1">
    <source>
        <dbReference type="ARBA" id="ARBA00006484"/>
    </source>
</evidence>
<organism evidence="3 4">
    <name type="scientific">Pyrenophora teres f. teres</name>
    <dbReference type="NCBI Taxonomy" id="97479"/>
    <lineage>
        <taxon>Eukaryota</taxon>
        <taxon>Fungi</taxon>
        <taxon>Dikarya</taxon>
        <taxon>Ascomycota</taxon>
        <taxon>Pezizomycotina</taxon>
        <taxon>Dothideomycetes</taxon>
        <taxon>Pleosporomycetidae</taxon>
        <taxon>Pleosporales</taxon>
        <taxon>Pleosporineae</taxon>
        <taxon>Pleosporaceae</taxon>
        <taxon>Pyrenophora</taxon>
    </lineage>
</organism>
<dbReference type="Gene3D" id="3.40.50.720">
    <property type="entry name" value="NAD(P)-binding Rossmann-like Domain"/>
    <property type="match status" value="1"/>
</dbReference>